<organism evidence="1">
    <name type="scientific">Daucus carota subsp. sativus</name>
    <name type="common">Carrot</name>
    <dbReference type="NCBI Taxonomy" id="79200"/>
    <lineage>
        <taxon>Eukaryota</taxon>
        <taxon>Viridiplantae</taxon>
        <taxon>Streptophyta</taxon>
        <taxon>Embryophyta</taxon>
        <taxon>Tracheophyta</taxon>
        <taxon>Spermatophyta</taxon>
        <taxon>Magnoliopsida</taxon>
        <taxon>eudicotyledons</taxon>
        <taxon>Gunneridae</taxon>
        <taxon>Pentapetalae</taxon>
        <taxon>asterids</taxon>
        <taxon>campanulids</taxon>
        <taxon>Apiales</taxon>
        <taxon>Apiaceae</taxon>
        <taxon>Apioideae</taxon>
        <taxon>Scandiceae</taxon>
        <taxon>Daucinae</taxon>
        <taxon>Daucus</taxon>
        <taxon>Daucus sect. Daucus</taxon>
    </lineage>
</organism>
<evidence type="ECO:0000313" key="3">
    <source>
        <dbReference type="Proteomes" id="UP000077755"/>
    </source>
</evidence>
<dbReference type="Proteomes" id="UP000077755">
    <property type="component" value="Chromosome 1"/>
</dbReference>
<protein>
    <submittedName>
        <fullName evidence="1">Uncharacterized protein</fullName>
    </submittedName>
</protein>
<dbReference type="Gramene" id="KZN09805">
    <property type="protein sequence ID" value="KZN09805"/>
    <property type="gene ID" value="DCAR_002461"/>
</dbReference>
<dbReference type="EMBL" id="LNRQ01000001">
    <property type="protein sequence ID" value="KZN09805.1"/>
    <property type="molecule type" value="Genomic_DNA"/>
</dbReference>
<dbReference type="EMBL" id="CP093343">
    <property type="protein sequence ID" value="WOG83387.1"/>
    <property type="molecule type" value="Genomic_DNA"/>
</dbReference>
<name>A0A169WR93_DAUCS</name>
<reference evidence="1" key="1">
    <citation type="journal article" date="2016" name="Nat. Genet.">
        <title>A high-quality carrot genome assembly provides new insights into carotenoid accumulation and asterid genome evolution.</title>
        <authorList>
            <person name="Iorizzo M."/>
            <person name="Ellison S."/>
            <person name="Senalik D."/>
            <person name="Zeng P."/>
            <person name="Satapoomin P."/>
            <person name="Huang J."/>
            <person name="Bowman M."/>
            <person name="Iovene M."/>
            <person name="Sanseverino W."/>
            <person name="Cavagnaro P."/>
            <person name="Yildiz M."/>
            <person name="Macko-Podgorni A."/>
            <person name="Moranska E."/>
            <person name="Grzebelus E."/>
            <person name="Grzebelus D."/>
            <person name="Ashrafi H."/>
            <person name="Zheng Z."/>
            <person name="Cheng S."/>
            <person name="Spooner D."/>
            <person name="Van Deynze A."/>
            <person name="Simon P."/>
        </authorList>
    </citation>
    <scope>NUCLEOTIDE SEQUENCE [LARGE SCALE GENOMIC DNA]</scope>
    <source>
        <tissue evidence="1">Leaf</tissue>
    </source>
</reference>
<dbReference type="AlphaFoldDB" id="A0A169WR93"/>
<keyword evidence="3" id="KW-1185">Reference proteome</keyword>
<sequence>MGLRCASAISDSRGMSVFLHLSDHSRHLVEQTRFSPVHFFIEAAKLPDQPTLSGLTRPAVFLSN</sequence>
<evidence type="ECO:0000313" key="1">
    <source>
        <dbReference type="EMBL" id="KZN09805.1"/>
    </source>
</evidence>
<reference evidence="2" key="2">
    <citation type="submission" date="2022-03" db="EMBL/GenBank/DDBJ databases">
        <title>Draft title - Genomic analysis of global carrot germplasm unveils the trajectory of domestication and the origin of high carotenoid orange carrot.</title>
        <authorList>
            <person name="Iorizzo M."/>
            <person name="Ellison S."/>
            <person name="Senalik D."/>
            <person name="Macko-Podgorni A."/>
            <person name="Grzebelus D."/>
            <person name="Bostan H."/>
            <person name="Rolling W."/>
            <person name="Curaba J."/>
            <person name="Simon P."/>
        </authorList>
    </citation>
    <scope>NUCLEOTIDE SEQUENCE</scope>
    <source>
        <tissue evidence="2">Leaf</tissue>
    </source>
</reference>
<accession>A0A169WR93</accession>
<proteinExistence type="predicted"/>
<evidence type="ECO:0000313" key="2">
    <source>
        <dbReference type="EMBL" id="WOG83387.1"/>
    </source>
</evidence>
<gene>
    <name evidence="1" type="ORF">DCAR_002461</name>
    <name evidence="2" type="ORF">DCAR_0102562</name>
</gene>